<dbReference type="GO" id="GO:0004674">
    <property type="term" value="F:protein serine/threonine kinase activity"/>
    <property type="evidence" value="ECO:0007669"/>
    <property type="project" value="TreeGrafter"/>
</dbReference>
<dbReference type="Proteomes" id="UP000515125">
    <property type="component" value="Unplaced"/>
</dbReference>
<feature type="region of interest" description="Disordered" evidence="1">
    <location>
        <begin position="86"/>
        <end position="118"/>
    </location>
</feature>
<feature type="compositionally biased region" description="Low complexity" evidence="1">
    <location>
        <begin position="931"/>
        <end position="944"/>
    </location>
</feature>
<name>A0A6P6RZN8_9EIME</name>
<reference evidence="4" key="1">
    <citation type="submission" date="2025-08" db="UniProtKB">
        <authorList>
            <consortium name="RefSeq"/>
        </authorList>
    </citation>
    <scope>IDENTIFICATION</scope>
</reference>
<evidence type="ECO:0000313" key="3">
    <source>
        <dbReference type="Proteomes" id="UP000515125"/>
    </source>
</evidence>
<dbReference type="PANTHER" id="PTHR44167:SF18">
    <property type="entry name" value="PROTEIN KINASE DOMAIN-CONTAINING PROTEIN"/>
    <property type="match status" value="1"/>
</dbReference>
<dbReference type="Gene3D" id="1.10.510.10">
    <property type="entry name" value="Transferase(Phosphotransferase) domain 1"/>
    <property type="match status" value="1"/>
</dbReference>
<protein>
    <submittedName>
        <fullName evidence="4">Uncharacterized protein LOC34618967</fullName>
    </submittedName>
</protein>
<dbReference type="OrthoDB" id="6513151at2759"/>
<feature type="compositionally biased region" description="Low complexity" evidence="1">
    <location>
        <begin position="653"/>
        <end position="665"/>
    </location>
</feature>
<dbReference type="InterPro" id="IPR011009">
    <property type="entry name" value="Kinase-like_dom_sf"/>
</dbReference>
<dbReference type="RefSeq" id="XP_026192570.1">
    <property type="nucleotide sequence ID" value="XM_026336785.1"/>
</dbReference>
<dbReference type="InterPro" id="IPR000719">
    <property type="entry name" value="Prot_kinase_dom"/>
</dbReference>
<dbReference type="PROSITE" id="PS50011">
    <property type="entry name" value="PROTEIN_KINASE_DOM"/>
    <property type="match status" value="1"/>
</dbReference>
<sequence length="970" mass="104480">MAQQQHQHAEPPQQLQQHPPRHEPLQIPPEPPFQTTNGLYWVLKCRGLHTAKLPTGSVQLPVYSQLGCGQFGRVFEVLPAQPPDSAPAFAATPASDRAAKEGDLPAQTAPPSTSASAVPGYAQPPSVLPHGQLYAAKLLLLSNFPTEGSTADLVREFSLYGDLDPPGSEGLGFANVLRVYGLTSCVTFSKPFAEVYLSGVQTAGVLVVERCASDLAAFARLLHAQGKLNHSALKFYAWQLLNGEQVLWALALKDRLQKLGSSLSAAWTVMVLGFLCSAAAWSWSNSQGFEAREHFGSGCQRSWRSAAFAGRCRHPQSGGSRYGQKDEKLPRTGACRQGRKCTTYTGGCPISITLEPEDTVPRIFEDIIRTCASSLPPREDSPANEQQQQQQQLRLVKNPEDWCLLTMRQSGRVVTLPYRPPEILAAAANNLSAAKLPVASYSSACDVWSVGVILLELCLPQKAPRPHRWNFAFVLHAVGRAAFQMEFMVLENIFKVLGKPQEHDQLLDMTRLAGDQRSDLMTFLGAFPALSHGERKAALLDFILERGGLHLDALGLDLLARLLHVSPARRLSAHCALSHPWFSDLPFEKMNRLGLSFHLADLEIPSLRATLPSPLRRCLVAWESRGRCPSSTRFTCHALLQQALLQQQQQQHQQHQQQQQQQQQQGSLEVARPGDATRRPSNTASAQRLRSSSRSSTSSIKSVAAAGTAAPARKGSDSAPLGPPVGVLTTKSASRSSSQSCLPLNRAGDQRQRPVQQKQREGPPQPATFKRRPQCAGSDDEVVRSPWRCARPAAVSASTSALPSLPPRPPVTQRPPPLPGGLPVGNPMATVAASAAAAAASRGKTVSPCKCQRATTALEFRSGDTTPYHDALSDRSCSPLAAMACVAGPADTTDAAHCNDENVNSSQDATAMDASANTSSTRARKRGLHTGALLRGSLQGQGSLCPPDAADGKGQKTLRRAKRLRSGSGT</sequence>
<feature type="compositionally biased region" description="Pro residues" evidence="1">
    <location>
        <begin position="804"/>
        <end position="820"/>
    </location>
</feature>
<dbReference type="GO" id="GO:0005737">
    <property type="term" value="C:cytoplasm"/>
    <property type="evidence" value="ECO:0007669"/>
    <property type="project" value="TreeGrafter"/>
</dbReference>
<dbReference type="AlphaFoldDB" id="A0A6P6RZN8"/>
<evidence type="ECO:0000256" key="1">
    <source>
        <dbReference type="SAM" id="MobiDB-lite"/>
    </source>
</evidence>
<keyword evidence="3" id="KW-1185">Reference proteome</keyword>
<dbReference type="PANTHER" id="PTHR44167">
    <property type="entry name" value="OVARIAN-SPECIFIC SERINE/THREONINE-PROTEIN KINASE LOK-RELATED"/>
    <property type="match status" value="1"/>
</dbReference>
<feature type="region of interest" description="Disordered" evidence="1">
    <location>
        <begin position="906"/>
        <end position="970"/>
    </location>
</feature>
<evidence type="ECO:0000259" key="2">
    <source>
        <dbReference type="PROSITE" id="PS50011"/>
    </source>
</evidence>
<feature type="region of interest" description="Disordered" evidence="1">
    <location>
        <begin position="653"/>
        <end position="783"/>
    </location>
</feature>
<dbReference type="Pfam" id="PF00069">
    <property type="entry name" value="Pkinase"/>
    <property type="match status" value="1"/>
</dbReference>
<dbReference type="SUPFAM" id="SSF56112">
    <property type="entry name" value="Protein kinase-like (PK-like)"/>
    <property type="match status" value="1"/>
</dbReference>
<organism evidence="3 4">
    <name type="scientific">Cyclospora cayetanensis</name>
    <dbReference type="NCBI Taxonomy" id="88456"/>
    <lineage>
        <taxon>Eukaryota</taxon>
        <taxon>Sar</taxon>
        <taxon>Alveolata</taxon>
        <taxon>Apicomplexa</taxon>
        <taxon>Conoidasida</taxon>
        <taxon>Coccidia</taxon>
        <taxon>Eucoccidiorida</taxon>
        <taxon>Eimeriorina</taxon>
        <taxon>Eimeriidae</taxon>
        <taxon>Cyclospora</taxon>
    </lineage>
</organism>
<dbReference type="GO" id="GO:0044773">
    <property type="term" value="P:mitotic DNA damage checkpoint signaling"/>
    <property type="evidence" value="ECO:0007669"/>
    <property type="project" value="TreeGrafter"/>
</dbReference>
<dbReference type="GeneID" id="34618967"/>
<proteinExistence type="predicted"/>
<accession>A0A6P6RZN8</accession>
<dbReference type="GO" id="GO:0005634">
    <property type="term" value="C:nucleus"/>
    <property type="evidence" value="ECO:0007669"/>
    <property type="project" value="TreeGrafter"/>
</dbReference>
<feature type="compositionally biased region" description="Low complexity" evidence="1">
    <location>
        <begin position="105"/>
        <end position="118"/>
    </location>
</feature>
<feature type="compositionally biased region" description="Low complexity" evidence="1">
    <location>
        <begin position="1"/>
        <end position="18"/>
    </location>
</feature>
<gene>
    <name evidence="4" type="primary">LOC34618967</name>
</gene>
<feature type="compositionally biased region" description="Polar residues" evidence="1">
    <location>
        <begin position="906"/>
        <end position="921"/>
    </location>
</feature>
<evidence type="ECO:0000313" key="4">
    <source>
        <dbReference type="RefSeq" id="XP_026192570.1"/>
    </source>
</evidence>
<feature type="domain" description="Protein kinase" evidence="2">
    <location>
        <begin position="60"/>
        <end position="582"/>
    </location>
</feature>
<feature type="compositionally biased region" description="Basic residues" evidence="1">
    <location>
        <begin position="956"/>
        <end position="970"/>
    </location>
</feature>
<feature type="compositionally biased region" description="Low complexity" evidence="1">
    <location>
        <begin position="684"/>
        <end position="712"/>
    </location>
</feature>
<dbReference type="GO" id="GO:0005524">
    <property type="term" value="F:ATP binding"/>
    <property type="evidence" value="ECO:0007669"/>
    <property type="project" value="InterPro"/>
</dbReference>
<feature type="region of interest" description="Disordered" evidence="1">
    <location>
        <begin position="797"/>
        <end position="825"/>
    </location>
</feature>
<feature type="region of interest" description="Disordered" evidence="1">
    <location>
        <begin position="1"/>
        <end position="32"/>
    </location>
</feature>
<dbReference type="SMART" id="SM00220">
    <property type="entry name" value="S_TKc"/>
    <property type="match status" value="1"/>
</dbReference>